<dbReference type="InterPro" id="IPR001680">
    <property type="entry name" value="WD40_rpt"/>
</dbReference>
<keyword evidence="2" id="KW-0677">Repeat</keyword>
<dbReference type="Pfam" id="PF00400">
    <property type="entry name" value="WD40"/>
    <property type="match status" value="3"/>
</dbReference>
<dbReference type="InterPro" id="IPR019775">
    <property type="entry name" value="WD40_repeat_CS"/>
</dbReference>
<reference evidence="5" key="1">
    <citation type="submission" date="2020-06" db="EMBL/GenBank/DDBJ databases">
        <title>Draft genome of Bugula neritina, a colonial animal packing powerful symbionts and potential medicines.</title>
        <authorList>
            <person name="Rayko M."/>
        </authorList>
    </citation>
    <scope>NUCLEOTIDE SEQUENCE [LARGE SCALE GENOMIC DNA]</scope>
    <source>
        <strain evidence="5">Kwan_BN1</strain>
    </source>
</reference>
<feature type="repeat" description="WD" evidence="3">
    <location>
        <begin position="334"/>
        <end position="369"/>
    </location>
</feature>
<evidence type="ECO:0000313" key="5">
    <source>
        <dbReference type="EMBL" id="KAF6032403.1"/>
    </source>
</evidence>
<dbReference type="Gene3D" id="2.130.10.10">
    <property type="entry name" value="YVTN repeat-like/Quinoprotein amine dehydrogenase"/>
    <property type="match status" value="3"/>
</dbReference>
<proteinExistence type="predicted"/>
<accession>A0A7J7K2I7</accession>
<dbReference type="PROSITE" id="PS50294">
    <property type="entry name" value="WD_REPEATS_REGION"/>
    <property type="match status" value="1"/>
</dbReference>
<sequence length="885" mass="100575">MINQEIVTFCFDPSYRRLLTGAHDGTACVWNLNNGTLLRKLSPKSQLKRSIKKGSDDVVGLVWSEEHSKILMALSGSRNVYTYIDEKDSNEVYDYLPIHDSEISCMVHLQPTLVVTSSSSGDILFRSIVNGQSLFSDYCKKGKPFLIFNASVSTHSILDLKFGNYKAKFLGSPVVIPRRKTDFSTISEGMLPFPMRKYRRYSSIHPPSSLVKTGVAEANDYLYDQPRYEKMAFAAFLGYDAEQLRDSEFIEHLFSKEETYRNITSALHSSLLQSGEGNFHYQLLNNHSVDCMVSLLNRVNTDKTGTLVTGGGNGWIRFWSTTLKGELLGQFNAAHNKDENIVSLTTDVRNEYLFTGDSEGYVKVWDIETFCLDEQQLNNIKLNPQYLNKKKSKYSHFFFLADDIKNLDHILSRRLRLRCQLACHGIPSSKSNPLETLRSPPLLNSFRAHVRGITSISYVEHRHFIITSSSDGNVRLWTITGLYIGQFGQPTPWNISTVGMEKRLPHDVRKVASGTTLQVWNGGVFKRWNKLRAICLFTGLTSFVSSLVISGYFLGKNKEVNTIESNADMVGKSSSNDSSESSEDDCTQILWKNVAAAIHRSAVNYVRKNKNQDFNFSYESDCNLEHIIKKLSPDPSDEELTSTIKTIWIQSLKFQMLKVSTEDLTDDTPAMNDNKPRDDQNTAMSPKQLMASRNVPIIIEQQESSEEITLQRRHNKESQDSIISIISPEQKTRLRSALKKTSISLEEGLCKRNKNPSHDPARDKNEMDIDVNAIYNRVITSKYFKKSYKKRRRHKPVPSFGLPHALGSQYSMYHAIPFMKIEPLIPPIMPDSLKAKLVRTEKEKPFFNRNHLQLSHPGATPHTARSPKGSSKSQISVYNLKQEFK</sequence>
<dbReference type="InterPro" id="IPR036322">
    <property type="entry name" value="WD40_repeat_dom_sf"/>
</dbReference>
<dbReference type="InterPro" id="IPR051242">
    <property type="entry name" value="WD-EF-hand_domain"/>
</dbReference>
<dbReference type="PROSITE" id="PS00678">
    <property type="entry name" value="WD_REPEATS_1"/>
    <property type="match status" value="1"/>
</dbReference>
<gene>
    <name evidence="5" type="ORF">EB796_009286</name>
</gene>
<evidence type="ECO:0008006" key="7">
    <source>
        <dbReference type="Google" id="ProtNLM"/>
    </source>
</evidence>
<dbReference type="PROSITE" id="PS50082">
    <property type="entry name" value="WD_REPEATS_2"/>
    <property type="match status" value="3"/>
</dbReference>
<feature type="region of interest" description="Disordered" evidence="4">
    <location>
        <begin position="848"/>
        <end position="875"/>
    </location>
</feature>
<dbReference type="PANTHER" id="PTHR44324:SF4">
    <property type="entry name" value="WD40 REPEAT DOMAIN 95"/>
    <property type="match status" value="1"/>
</dbReference>
<dbReference type="SUPFAM" id="SSF50978">
    <property type="entry name" value="WD40 repeat-like"/>
    <property type="match status" value="1"/>
</dbReference>
<dbReference type="EMBL" id="VXIV02001508">
    <property type="protein sequence ID" value="KAF6032403.1"/>
    <property type="molecule type" value="Genomic_DNA"/>
</dbReference>
<evidence type="ECO:0000256" key="4">
    <source>
        <dbReference type="SAM" id="MobiDB-lite"/>
    </source>
</evidence>
<name>A0A7J7K2I7_BUGNE</name>
<evidence type="ECO:0000256" key="2">
    <source>
        <dbReference type="ARBA" id="ARBA00022737"/>
    </source>
</evidence>
<dbReference type="OrthoDB" id="5980302at2759"/>
<evidence type="ECO:0000313" key="6">
    <source>
        <dbReference type="Proteomes" id="UP000593567"/>
    </source>
</evidence>
<organism evidence="5 6">
    <name type="scientific">Bugula neritina</name>
    <name type="common">Brown bryozoan</name>
    <name type="synonym">Sertularia neritina</name>
    <dbReference type="NCBI Taxonomy" id="10212"/>
    <lineage>
        <taxon>Eukaryota</taxon>
        <taxon>Metazoa</taxon>
        <taxon>Spiralia</taxon>
        <taxon>Lophotrochozoa</taxon>
        <taxon>Bryozoa</taxon>
        <taxon>Gymnolaemata</taxon>
        <taxon>Cheilostomatida</taxon>
        <taxon>Flustrina</taxon>
        <taxon>Buguloidea</taxon>
        <taxon>Bugulidae</taxon>
        <taxon>Bugula</taxon>
    </lineage>
</organism>
<dbReference type="InterPro" id="IPR015943">
    <property type="entry name" value="WD40/YVTN_repeat-like_dom_sf"/>
</dbReference>
<keyword evidence="6" id="KW-1185">Reference proteome</keyword>
<dbReference type="Proteomes" id="UP000593567">
    <property type="component" value="Unassembled WGS sequence"/>
</dbReference>
<feature type="repeat" description="WD" evidence="3">
    <location>
        <begin position="446"/>
        <end position="479"/>
    </location>
</feature>
<protein>
    <recommendedName>
        <fullName evidence="7">WDR49</fullName>
    </recommendedName>
</protein>
<evidence type="ECO:0000256" key="3">
    <source>
        <dbReference type="PROSITE-ProRule" id="PRU00221"/>
    </source>
</evidence>
<keyword evidence="1 3" id="KW-0853">WD repeat</keyword>
<evidence type="ECO:0000256" key="1">
    <source>
        <dbReference type="ARBA" id="ARBA00022574"/>
    </source>
</evidence>
<dbReference type="SMART" id="SM00320">
    <property type="entry name" value="WD40"/>
    <property type="match status" value="6"/>
</dbReference>
<feature type="repeat" description="WD" evidence="3">
    <location>
        <begin position="1"/>
        <end position="40"/>
    </location>
</feature>
<dbReference type="PANTHER" id="PTHR44324">
    <property type="entry name" value="WD40 REPEAT DOMAIN 95"/>
    <property type="match status" value="1"/>
</dbReference>
<comment type="caution">
    <text evidence="5">The sequence shown here is derived from an EMBL/GenBank/DDBJ whole genome shotgun (WGS) entry which is preliminary data.</text>
</comment>
<dbReference type="AlphaFoldDB" id="A0A7J7K2I7"/>